<keyword evidence="3" id="KW-0597">Phosphoprotein</keyword>
<evidence type="ECO:0000256" key="5">
    <source>
        <dbReference type="ARBA" id="ARBA00022777"/>
    </source>
</evidence>
<dbReference type="SUPFAM" id="SSF55874">
    <property type="entry name" value="ATPase domain of HSP90 chaperone/DNA topoisomerase II/histidine kinase"/>
    <property type="match status" value="1"/>
</dbReference>
<evidence type="ECO:0000259" key="7">
    <source>
        <dbReference type="PROSITE" id="PS50109"/>
    </source>
</evidence>
<dbReference type="SUPFAM" id="SSF55785">
    <property type="entry name" value="PYP-like sensor domain (PAS domain)"/>
    <property type="match status" value="1"/>
</dbReference>
<name>A0A1M7Z9A4_9BACT</name>
<dbReference type="SMART" id="SM00387">
    <property type="entry name" value="HATPase_c"/>
    <property type="match status" value="1"/>
</dbReference>
<dbReference type="STRING" id="1073327.SAMN04488108_1393"/>
<keyword evidence="6" id="KW-1133">Transmembrane helix</keyword>
<organism evidence="8 9">
    <name type="scientific">Algoriphagus zhangzhouensis</name>
    <dbReference type="NCBI Taxonomy" id="1073327"/>
    <lineage>
        <taxon>Bacteria</taxon>
        <taxon>Pseudomonadati</taxon>
        <taxon>Bacteroidota</taxon>
        <taxon>Cytophagia</taxon>
        <taxon>Cytophagales</taxon>
        <taxon>Cyclobacteriaceae</taxon>
        <taxon>Algoriphagus</taxon>
    </lineage>
</organism>
<gene>
    <name evidence="8" type="ORF">SAMN04488108_1393</name>
</gene>
<reference evidence="9" key="1">
    <citation type="submission" date="2016-12" db="EMBL/GenBank/DDBJ databases">
        <authorList>
            <person name="Varghese N."/>
            <person name="Submissions S."/>
        </authorList>
    </citation>
    <scope>NUCLEOTIDE SEQUENCE [LARGE SCALE GENOMIC DNA]</scope>
    <source>
        <strain evidence="9">DSM 25035</strain>
    </source>
</reference>
<dbReference type="Proteomes" id="UP000184609">
    <property type="component" value="Unassembled WGS sequence"/>
</dbReference>
<comment type="catalytic activity">
    <reaction evidence="1">
        <text>ATP + protein L-histidine = ADP + protein N-phospho-L-histidine.</text>
        <dbReference type="EC" id="2.7.13.3"/>
    </reaction>
</comment>
<keyword evidence="4" id="KW-0808">Transferase</keyword>
<dbReference type="CDD" id="cd00082">
    <property type="entry name" value="HisKA"/>
    <property type="match status" value="1"/>
</dbReference>
<feature type="domain" description="Histidine kinase" evidence="7">
    <location>
        <begin position="377"/>
        <end position="606"/>
    </location>
</feature>
<dbReference type="SUPFAM" id="SSF47384">
    <property type="entry name" value="Homodimeric domain of signal transducing histidine kinase"/>
    <property type="match status" value="1"/>
</dbReference>
<keyword evidence="6" id="KW-0812">Transmembrane</keyword>
<evidence type="ECO:0000256" key="6">
    <source>
        <dbReference type="SAM" id="Phobius"/>
    </source>
</evidence>
<evidence type="ECO:0000313" key="9">
    <source>
        <dbReference type="Proteomes" id="UP000184609"/>
    </source>
</evidence>
<dbReference type="EMBL" id="FRXN01000002">
    <property type="protein sequence ID" value="SHO61518.1"/>
    <property type="molecule type" value="Genomic_DNA"/>
</dbReference>
<dbReference type="Pfam" id="PF02518">
    <property type="entry name" value="HATPase_c"/>
    <property type="match status" value="1"/>
</dbReference>
<dbReference type="InterPro" id="IPR004358">
    <property type="entry name" value="Sig_transdc_His_kin-like_C"/>
</dbReference>
<feature type="transmembrane region" description="Helical" evidence="6">
    <location>
        <begin position="6"/>
        <end position="26"/>
    </location>
</feature>
<dbReference type="InterPro" id="IPR000014">
    <property type="entry name" value="PAS"/>
</dbReference>
<accession>A0A1M7Z9A4</accession>
<dbReference type="GO" id="GO:0000155">
    <property type="term" value="F:phosphorelay sensor kinase activity"/>
    <property type="evidence" value="ECO:0007669"/>
    <property type="project" value="InterPro"/>
</dbReference>
<dbReference type="InterPro" id="IPR003594">
    <property type="entry name" value="HATPase_dom"/>
</dbReference>
<evidence type="ECO:0000313" key="8">
    <source>
        <dbReference type="EMBL" id="SHO61518.1"/>
    </source>
</evidence>
<evidence type="ECO:0000256" key="1">
    <source>
        <dbReference type="ARBA" id="ARBA00000085"/>
    </source>
</evidence>
<dbReference type="InterPro" id="IPR007891">
    <property type="entry name" value="CHASE3"/>
</dbReference>
<protein>
    <recommendedName>
        <fullName evidence="2">histidine kinase</fullName>
        <ecNumber evidence="2">2.7.13.3</ecNumber>
    </recommendedName>
</protein>
<proteinExistence type="predicted"/>
<dbReference type="PANTHER" id="PTHR43304:SF1">
    <property type="entry name" value="PAC DOMAIN-CONTAINING PROTEIN"/>
    <property type="match status" value="1"/>
</dbReference>
<dbReference type="InterPro" id="IPR052162">
    <property type="entry name" value="Sensor_kinase/Photoreceptor"/>
</dbReference>
<evidence type="ECO:0000256" key="4">
    <source>
        <dbReference type="ARBA" id="ARBA00022679"/>
    </source>
</evidence>
<dbReference type="Pfam" id="PF05227">
    <property type="entry name" value="CHASE3"/>
    <property type="match status" value="1"/>
</dbReference>
<dbReference type="AlphaFoldDB" id="A0A1M7Z9A4"/>
<dbReference type="PANTHER" id="PTHR43304">
    <property type="entry name" value="PHYTOCHROME-LIKE PROTEIN CPH1"/>
    <property type="match status" value="1"/>
</dbReference>
<dbReference type="Gene3D" id="1.10.287.130">
    <property type="match status" value="1"/>
</dbReference>
<keyword evidence="6" id="KW-0472">Membrane</keyword>
<dbReference type="OrthoDB" id="9124519at2"/>
<dbReference type="InterPro" id="IPR036890">
    <property type="entry name" value="HATPase_C_sf"/>
</dbReference>
<dbReference type="SMART" id="SM00091">
    <property type="entry name" value="PAS"/>
    <property type="match status" value="1"/>
</dbReference>
<dbReference type="CDD" id="cd00130">
    <property type="entry name" value="PAS"/>
    <property type="match status" value="1"/>
</dbReference>
<dbReference type="RefSeq" id="WP_073571061.1">
    <property type="nucleotide sequence ID" value="NZ_FRXN01000002.1"/>
</dbReference>
<dbReference type="Gene3D" id="3.30.565.10">
    <property type="entry name" value="Histidine kinase-like ATPase, C-terminal domain"/>
    <property type="match status" value="1"/>
</dbReference>
<sequence length="606" mass="69004">MNLNSLRILFSVTVGILLLLCIWTYWNLSKYIETVGNIHEANFTIQTTTQVLSLIKDAETGHRGYQLSDNESYLEPYFIAKSEIPIMIDKLDSVSNYQPEIISKVDQLRVLVQNQMEIIEKILRAAKRETPNYQPEELRLMTEGKLNMDQIREVAEDISKITSGSTKIEIEEEGGFRKLTPINFLVIVLIAFGGILLLFTRAVQLLEERDKKSKYLTKALGELEEATERSNQVSRLLRNVLDSSRDGILAYEAIRNNDGEIRDFKILLANEAATLLTNRDQFKLVGQNLLEVFPGNKGYLFNEYCRVTENGWDFKSEIEYDLDGKLTWFKVLATKFEDGFVVTFSDITKEKETGIKLANYTQELKRSNEDLEQFAYVASHDLQEPLRKIRSFGDRLLMKYKGDLDENGQIYIDRMQAAAKRMQNLIEDLLAFSRITRSSELPGAVDLNLVFEEIKDDLEDQICRKNALVEVEMLPKILGVKSQVQRLFQNLVSNGMKFSRDGVDPVVKITAKKIKGEELPEKFSITPKYDNYVAVTVEDNGIGFNEKYKDQIFNVFQRLHGKNEFEGTGIGLAICKKIATHHGGGIVAESKEGVGSKFIVIFPSSS</sequence>
<dbReference type="InterPro" id="IPR036097">
    <property type="entry name" value="HisK_dim/P_sf"/>
</dbReference>
<evidence type="ECO:0000256" key="2">
    <source>
        <dbReference type="ARBA" id="ARBA00012438"/>
    </source>
</evidence>
<dbReference type="EC" id="2.7.13.3" evidence="2"/>
<dbReference type="InterPro" id="IPR003661">
    <property type="entry name" value="HisK_dim/P_dom"/>
</dbReference>
<dbReference type="PRINTS" id="PR00344">
    <property type="entry name" value="BCTRLSENSOR"/>
</dbReference>
<dbReference type="CDD" id="cd19410">
    <property type="entry name" value="HK9-like_sensor"/>
    <property type="match status" value="1"/>
</dbReference>
<dbReference type="SMART" id="SM00388">
    <property type="entry name" value="HisKA"/>
    <property type="match status" value="1"/>
</dbReference>
<keyword evidence="5 8" id="KW-0418">Kinase</keyword>
<dbReference type="PROSITE" id="PS50109">
    <property type="entry name" value="HIS_KIN"/>
    <property type="match status" value="1"/>
</dbReference>
<dbReference type="Gene3D" id="3.30.450.20">
    <property type="entry name" value="PAS domain"/>
    <property type="match status" value="1"/>
</dbReference>
<dbReference type="Pfam" id="PF00512">
    <property type="entry name" value="HisKA"/>
    <property type="match status" value="1"/>
</dbReference>
<evidence type="ECO:0000256" key="3">
    <source>
        <dbReference type="ARBA" id="ARBA00022553"/>
    </source>
</evidence>
<keyword evidence="9" id="KW-1185">Reference proteome</keyword>
<dbReference type="InterPro" id="IPR035965">
    <property type="entry name" value="PAS-like_dom_sf"/>
</dbReference>
<dbReference type="InterPro" id="IPR005467">
    <property type="entry name" value="His_kinase_dom"/>
</dbReference>
<feature type="transmembrane region" description="Helical" evidence="6">
    <location>
        <begin position="182"/>
        <end position="203"/>
    </location>
</feature>